<gene>
    <name evidence="3" type="ORF">QLQ84_18490</name>
</gene>
<organism evidence="3 4">
    <name type="scientific">Halomonas kalidii</name>
    <dbReference type="NCBI Taxonomy" id="3043293"/>
    <lineage>
        <taxon>Bacteria</taxon>
        <taxon>Pseudomonadati</taxon>
        <taxon>Pseudomonadota</taxon>
        <taxon>Gammaproteobacteria</taxon>
        <taxon>Oceanospirillales</taxon>
        <taxon>Halomonadaceae</taxon>
        <taxon>Halomonas</taxon>
    </lineage>
</organism>
<keyword evidence="2 3" id="KW-0413">Isomerase</keyword>
<reference evidence="3 4" key="1">
    <citation type="submission" date="2023-04" db="EMBL/GenBank/DDBJ databases">
        <title>Halomonas strains isolated from rhizosphere soil.</title>
        <authorList>
            <person name="Xu L."/>
            <person name="Sun J.-Q."/>
        </authorList>
    </citation>
    <scope>NUCLEOTIDE SEQUENCE [LARGE SCALE GENOMIC DNA]</scope>
    <source>
        <strain evidence="3 4">LN1S58</strain>
    </source>
</reference>
<dbReference type="NCBIfam" id="TIGR00654">
    <property type="entry name" value="PhzF_family"/>
    <property type="match status" value="1"/>
</dbReference>
<accession>A0ABT6VQ43</accession>
<dbReference type="RefSeq" id="WP_282723210.1">
    <property type="nucleotide sequence ID" value="NZ_JASCQO010000049.1"/>
</dbReference>
<evidence type="ECO:0000313" key="4">
    <source>
        <dbReference type="Proteomes" id="UP001244242"/>
    </source>
</evidence>
<comment type="similarity">
    <text evidence="1">Belongs to the PhzF family.</text>
</comment>
<dbReference type="EMBL" id="JASCQO010000049">
    <property type="protein sequence ID" value="MDI5935785.1"/>
    <property type="molecule type" value="Genomic_DNA"/>
</dbReference>
<keyword evidence="4" id="KW-1185">Reference proteome</keyword>
<proteinExistence type="inferred from homology"/>
<dbReference type="GO" id="GO:0016853">
    <property type="term" value="F:isomerase activity"/>
    <property type="evidence" value="ECO:0007669"/>
    <property type="project" value="UniProtKB-KW"/>
</dbReference>
<dbReference type="PIRSF" id="PIRSF016184">
    <property type="entry name" value="PhzC_PhzF"/>
    <property type="match status" value="1"/>
</dbReference>
<comment type="caution">
    <text evidence="3">The sequence shown here is derived from an EMBL/GenBank/DDBJ whole genome shotgun (WGS) entry which is preliminary data.</text>
</comment>
<dbReference type="InterPro" id="IPR003719">
    <property type="entry name" value="Phenazine_PhzF-like"/>
</dbReference>
<dbReference type="Pfam" id="PF02567">
    <property type="entry name" value="PhzC-PhzF"/>
    <property type="match status" value="1"/>
</dbReference>
<evidence type="ECO:0000256" key="1">
    <source>
        <dbReference type="ARBA" id="ARBA00008270"/>
    </source>
</evidence>
<name>A0ABT6VQ43_9GAMM</name>
<evidence type="ECO:0000256" key="2">
    <source>
        <dbReference type="ARBA" id="ARBA00023235"/>
    </source>
</evidence>
<dbReference type="Gene3D" id="3.10.310.10">
    <property type="entry name" value="Diaminopimelate Epimerase, Chain A, domain 1"/>
    <property type="match status" value="2"/>
</dbReference>
<sequence length="285" mass="29870">MTATLYRLAAFTRDPRGGNPAGVWLGGALPDAATMQRIAAEVGYSETAFIAPLQGGRHTVRYYSPQAEVSFCGHATVAAGVTLGELSGAGTYELETAVGKVPVTVCQADGEWRASLVSVTPEQRAAPPALVEEVLALLGWQTAELDPDLPPARAYAGAWHLVLAVSSRGRLDRLDYDFERLRALMLRENLTTLQLVWRESATRFHARDPFPVGGVAEDPATGAAAAALGGYLRDAGLLEAPARLTIRQGEAMGRPSLLEVDIPATGGIVVTGTAVALPASRGGAS</sequence>
<dbReference type="PANTHER" id="PTHR13774">
    <property type="entry name" value="PHENAZINE BIOSYNTHESIS PROTEIN"/>
    <property type="match status" value="1"/>
</dbReference>
<dbReference type="Proteomes" id="UP001244242">
    <property type="component" value="Unassembled WGS sequence"/>
</dbReference>
<dbReference type="SUPFAM" id="SSF54506">
    <property type="entry name" value="Diaminopimelate epimerase-like"/>
    <property type="match status" value="1"/>
</dbReference>
<dbReference type="PANTHER" id="PTHR13774:SF39">
    <property type="entry name" value="BIOSYNTHESIS PROTEIN, PUTATIVE-RELATED"/>
    <property type="match status" value="1"/>
</dbReference>
<protein>
    <submittedName>
        <fullName evidence="3">PhzF family phenazine biosynthesis isomerase</fullName>
    </submittedName>
</protein>
<evidence type="ECO:0000313" key="3">
    <source>
        <dbReference type="EMBL" id="MDI5935785.1"/>
    </source>
</evidence>